<evidence type="ECO:0000313" key="4">
    <source>
        <dbReference type="Proteomes" id="UP001564760"/>
    </source>
</evidence>
<evidence type="ECO:0000256" key="1">
    <source>
        <dbReference type="SAM" id="SignalP"/>
    </source>
</evidence>
<sequence length="141" mass="13988">MFKLSASAVITAFCAVAVAAPAHADGDYIVMAGSDSTHTFETTVGGSLASLDHVEAYALNQCATRHGATDCRILVAGEGGCVALSDDGPKLLGAWGATREDAIAAVVAKVGRPGATADNAYCVGDPGLGGGPSGGSFWTTQ</sequence>
<accession>A0ABV4C0I5</accession>
<dbReference type="RefSeq" id="WP_369738460.1">
    <property type="nucleotide sequence ID" value="NZ_JBGEDP010000001.1"/>
</dbReference>
<feature type="domain" description="DUF4189" evidence="2">
    <location>
        <begin position="33"/>
        <end position="112"/>
    </location>
</feature>
<comment type="caution">
    <text evidence="3">The sequence shown here is derived from an EMBL/GenBank/DDBJ whole genome shotgun (WGS) entry which is preliminary data.</text>
</comment>
<organism evidence="3 4">
    <name type="scientific">Mycobacterium servetii</name>
    <dbReference type="NCBI Taxonomy" id="3237418"/>
    <lineage>
        <taxon>Bacteria</taxon>
        <taxon>Bacillati</taxon>
        <taxon>Actinomycetota</taxon>
        <taxon>Actinomycetes</taxon>
        <taxon>Mycobacteriales</taxon>
        <taxon>Mycobacteriaceae</taxon>
        <taxon>Mycobacterium</taxon>
    </lineage>
</organism>
<keyword evidence="4" id="KW-1185">Reference proteome</keyword>
<dbReference type="Pfam" id="PF13827">
    <property type="entry name" value="DUF4189"/>
    <property type="match status" value="1"/>
</dbReference>
<feature type="chain" id="PRO_5046908527" evidence="1">
    <location>
        <begin position="25"/>
        <end position="141"/>
    </location>
</feature>
<reference evidence="3 4" key="1">
    <citation type="submission" date="2024-08" db="EMBL/GenBank/DDBJ databases">
        <title>Mycobacterium servetensis sp. nov., a novel rapid-growing mycobacterial species recovered from a human patient in Zaragoza, Spain.</title>
        <authorList>
            <person name="Tristancho-Baro A.I."/>
            <person name="Buenestado-Serrano S."/>
            <person name="Garcia De Viedma D."/>
            <person name="Milagro-Beamonte A."/>
            <person name="Burillo N."/>
            <person name="Sanz S."/>
            <person name="Lopez-Calleja A.I."/>
            <person name="Penas-Utrilla D."/>
            <person name="Guardingo M."/>
            <person name="Garcia M.J."/>
            <person name="Vinuelas-Bayon J."/>
        </authorList>
    </citation>
    <scope>NUCLEOTIDE SEQUENCE [LARGE SCALE GENOMIC DNA]</scope>
    <source>
        <strain evidence="4">HUMS_12744610</strain>
    </source>
</reference>
<name>A0ABV4C0I5_9MYCO</name>
<feature type="signal peptide" evidence="1">
    <location>
        <begin position="1"/>
        <end position="24"/>
    </location>
</feature>
<keyword evidence="1" id="KW-0732">Signal</keyword>
<evidence type="ECO:0000313" key="3">
    <source>
        <dbReference type="EMBL" id="MEY8016041.1"/>
    </source>
</evidence>
<proteinExistence type="predicted"/>
<gene>
    <name evidence="3" type="ORF">AB8998_14005</name>
</gene>
<dbReference type="InterPro" id="IPR025240">
    <property type="entry name" value="DUF4189"/>
</dbReference>
<dbReference type="Proteomes" id="UP001564760">
    <property type="component" value="Unassembled WGS sequence"/>
</dbReference>
<dbReference type="EMBL" id="JBGEDP010000001">
    <property type="protein sequence ID" value="MEY8016041.1"/>
    <property type="molecule type" value="Genomic_DNA"/>
</dbReference>
<evidence type="ECO:0000259" key="2">
    <source>
        <dbReference type="Pfam" id="PF13827"/>
    </source>
</evidence>
<protein>
    <submittedName>
        <fullName evidence="3">DUF4189 domain-containing protein</fullName>
    </submittedName>
</protein>